<dbReference type="Proteomes" id="UP000515163">
    <property type="component" value="Unplaced"/>
</dbReference>
<evidence type="ECO:0000256" key="3">
    <source>
        <dbReference type="ARBA" id="ARBA00023163"/>
    </source>
</evidence>
<keyword evidence="3" id="KW-0804">Transcription</keyword>
<dbReference type="AlphaFoldDB" id="A0A6P8IJS2"/>
<feature type="region of interest" description="Disordered" evidence="5">
    <location>
        <begin position="1"/>
        <end position="55"/>
    </location>
</feature>
<dbReference type="PROSITE" id="PS50888">
    <property type="entry name" value="BHLH"/>
    <property type="match status" value="1"/>
</dbReference>
<dbReference type="InterPro" id="IPR003650">
    <property type="entry name" value="Orange_dom"/>
</dbReference>
<evidence type="ECO:0000259" key="7">
    <source>
        <dbReference type="PROSITE" id="PS51054"/>
    </source>
</evidence>
<feature type="compositionally biased region" description="Low complexity" evidence="5">
    <location>
        <begin position="205"/>
        <end position="216"/>
    </location>
</feature>
<keyword evidence="4" id="KW-0539">Nucleus</keyword>
<organism evidence="8 9">
    <name type="scientific">Actinia tenebrosa</name>
    <name type="common">Australian red waratah sea anemone</name>
    <dbReference type="NCBI Taxonomy" id="6105"/>
    <lineage>
        <taxon>Eukaryota</taxon>
        <taxon>Metazoa</taxon>
        <taxon>Cnidaria</taxon>
        <taxon>Anthozoa</taxon>
        <taxon>Hexacorallia</taxon>
        <taxon>Actiniaria</taxon>
        <taxon>Actiniidae</taxon>
        <taxon>Actinia</taxon>
    </lineage>
</organism>
<dbReference type="SUPFAM" id="SSF158457">
    <property type="entry name" value="Orange domain-like"/>
    <property type="match status" value="1"/>
</dbReference>
<evidence type="ECO:0000256" key="4">
    <source>
        <dbReference type="ARBA" id="ARBA00023242"/>
    </source>
</evidence>
<feature type="compositionally biased region" description="Polar residues" evidence="5">
    <location>
        <begin position="22"/>
        <end position="33"/>
    </location>
</feature>
<dbReference type="GO" id="GO:0003677">
    <property type="term" value="F:DNA binding"/>
    <property type="evidence" value="ECO:0007669"/>
    <property type="project" value="InterPro"/>
</dbReference>
<dbReference type="PANTHER" id="PTHR10985">
    <property type="entry name" value="BASIC HELIX-LOOP-HELIX TRANSCRIPTION FACTOR, HES-RELATED"/>
    <property type="match status" value="1"/>
</dbReference>
<dbReference type="InterPro" id="IPR011598">
    <property type="entry name" value="bHLH_dom"/>
</dbReference>
<dbReference type="Pfam" id="PF00010">
    <property type="entry name" value="HLH"/>
    <property type="match status" value="1"/>
</dbReference>
<feature type="region of interest" description="Disordered" evidence="5">
    <location>
        <begin position="445"/>
        <end position="504"/>
    </location>
</feature>
<reference evidence="9" key="1">
    <citation type="submission" date="2025-08" db="UniProtKB">
        <authorList>
            <consortium name="RefSeq"/>
        </authorList>
    </citation>
    <scope>IDENTIFICATION</scope>
</reference>
<dbReference type="KEGG" id="aten:116301939"/>
<dbReference type="OrthoDB" id="6371181at2759"/>
<protein>
    <submittedName>
        <fullName evidence="9">Class E basic helix-loop-helix protein 40-like isoform X1</fullName>
    </submittedName>
</protein>
<evidence type="ECO:0000313" key="8">
    <source>
        <dbReference type="Proteomes" id="UP000515163"/>
    </source>
</evidence>
<gene>
    <name evidence="9" type="primary">LOC116301939</name>
</gene>
<feature type="compositionally biased region" description="Low complexity" evidence="5">
    <location>
        <begin position="273"/>
        <end position="308"/>
    </location>
</feature>
<dbReference type="InParanoid" id="A0A6P8IJS2"/>
<dbReference type="PROSITE" id="PS51054">
    <property type="entry name" value="ORANGE"/>
    <property type="match status" value="1"/>
</dbReference>
<feature type="compositionally biased region" description="Polar residues" evidence="5">
    <location>
        <begin position="1"/>
        <end position="10"/>
    </location>
</feature>
<dbReference type="GO" id="GO:0005634">
    <property type="term" value="C:nucleus"/>
    <property type="evidence" value="ECO:0007669"/>
    <property type="project" value="UniProtKB-SubCell"/>
</dbReference>
<dbReference type="GO" id="GO:0046983">
    <property type="term" value="F:protein dimerization activity"/>
    <property type="evidence" value="ECO:0007669"/>
    <property type="project" value="InterPro"/>
</dbReference>
<dbReference type="InterPro" id="IPR036638">
    <property type="entry name" value="HLH_DNA-bd_sf"/>
</dbReference>
<evidence type="ECO:0000256" key="1">
    <source>
        <dbReference type="ARBA" id="ARBA00004123"/>
    </source>
</evidence>
<dbReference type="GeneID" id="116301939"/>
<keyword evidence="2" id="KW-0805">Transcription regulation</keyword>
<dbReference type="SMART" id="SM00511">
    <property type="entry name" value="ORANGE"/>
    <property type="match status" value="1"/>
</dbReference>
<accession>A0A6P8IJS2</accession>
<evidence type="ECO:0000313" key="9">
    <source>
        <dbReference type="RefSeq" id="XP_031566970.1"/>
    </source>
</evidence>
<comment type="subcellular location">
    <subcellularLocation>
        <location evidence="1">Nucleus</location>
    </subcellularLocation>
</comment>
<dbReference type="GO" id="GO:0006355">
    <property type="term" value="P:regulation of DNA-templated transcription"/>
    <property type="evidence" value="ECO:0007669"/>
    <property type="project" value="InterPro"/>
</dbReference>
<evidence type="ECO:0000256" key="2">
    <source>
        <dbReference type="ARBA" id="ARBA00023015"/>
    </source>
</evidence>
<dbReference type="CDD" id="cd11389">
    <property type="entry name" value="bHLH-O_HERP_like"/>
    <property type="match status" value="1"/>
</dbReference>
<dbReference type="SUPFAM" id="SSF47459">
    <property type="entry name" value="HLH, helix-loop-helix DNA-binding domain"/>
    <property type="match status" value="1"/>
</dbReference>
<dbReference type="InterPro" id="IPR050370">
    <property type="entry name" value="HES_HEY"/>
</dbReference>
<dbReference type="Pfam" id="PF07527">
    <property type="entry name" value="Hairy_orange"/>
    <property type="match status" value="1"/>
</dbReference>
<dbReference type="SMART" id="SM00353">
    <property type="entry name" value="HLH"/>
    <property type="match status" value="1"/>
</dbReference>
<evidence type="ECO:0000256" key="5">
    <source>
        <dbReference type="SAM" id="MobiDB-lite"/>
    </source>
</evidence>
<name>A0A6P8IJS2_ACTTE</name>
<keyword evidence="8" id="KW-1185">Reference proteome</keyword>
<feature type="compositionally biased region" description="Low complexity" evidence="5">
    <location>
        <begin position="457"/>
        <end position="484"/>
    </location>
</feature>
<feature type="region of interest" description="Disordered" evidence="5">
    <location>
        <begin position="197"/>
        <end position="316"/>
    </location>
</feature>
<dbReference type="Gene3D" id="4.10.280.10">
    <property type="entry name" value="Helix-loop-helix DNA-binding domain"/>
    <property type="match status" value="1"/>
</dbReference>
<dbReference type="Gene3D" id="6.10.250.980">
    <property type="match status" value="1"/>
</dbReference>
<feature type="domain" description="Orange" evidence="7">
    <location>
        <begin position="150"/>
        <end position="185"/>
    </location>
</feature>
<evidence type="ECO:0000259" key="6">
    <source>
        <dbReference type="PROSITE" id="PS50888"/>
    </source>
</evidence>
<feature type="domain" description="BHLH" evidence="6">
    <location>
        <begin position="54"/>
        <end position="112"/>
    </location>
</feature>
<sequence length="504" mass="53866">MSDQANQKASNDLVDECVAGRRSQTLDNQSSTDIDVEGPSPWKYPSFNSKKKGTSECSHKVIEKRRRDRINKCLANLGQIVPTALNGNGKQGSGKLEKAEILELTVEYLKSLQVATNSTENVSVTNTNAEGPKVPDKEQNTCSSRELQAYSKGYSDCTSEVLRFLVTVEATDPRLPCFQRLMAHLRIQCRHLIDLPDHDNKQRNKQNTSTSNKTTQIGKKTNFKTEAPGDGPSGKRQRIDVDSTNGSEKPKNLTVMGFLEESNNPAYHKGHRSVGSSSRSSSNDNSNPESMNGNNSGNNNDMNGNGNSFPSQYPNNNSMPFPNHFYPPSYGFPTYALHPAGTHYIPVALHPGIQMPSNNVNGTLPAATLINPGLGFYGSSMSGLPHPSPMGPGPSPVYGPMGAGFSMGSGLGGMGTGFGGMGSGLGGLPSGLAGPGGLPVYLSMAQKEQNRNRGQDSNGSSENESSSSSDEYNFSSSSSGNISEVGIQTEQPHDHSDYFSAGSR</sequence>
<proteinExistence type="predicted"/>
<feature type="region of interest" description="Disordered" evidence="5">
    <location>
        <begin position="123"/>
        <end position="142"/>
    </location>
</feature>
<dbReference type="RefSeq" id="XP_031566970.1">
    <property type="nucleotide sequence ID" value="XM_031711110.1"/>
</dbReference>